<dbReference type="EMBL" id="BLKI01000039">
    <property type="protein sequence ID" value="GFF83112.1"/>
    <property type="molecule type" value="Genomic_DNA"/>
</dbReference>
<dbReference type="Gene3D" id="3.50.50.60">
    <property type="entry name" value="FAD/NAD(P)-binding domain"/>
    <property type="match status" value="1"/>
</dbReference>
<dbReference type="Proteomes" id="UP000465220">
    <property type="component" value="Unassembled WGS sequence"/>
</dbReference>
<evidence type="ECO:0000256" key="3">
    <source>
        <dbReference type="ARBA" id="ARBA00023002"/>
    </source>
</evidence>
<dbReference type="SUPFAM" id="SSF51905">
    <property type="entry name" value="FAD/NAD(P)-binding domain"/>
    <property type="match status" value="1"/>
</dbReference>
<accession>A0ABQ1AJL2</accession>
<keyword evidence="6" id="KW-1185">Reference proteome</keyword>
<gene>
    <name evidence="5" type="ORF">IFM60648_06582</name>
</gene>
<protein>
    <submittedName>
        <fullName evidence="5">Tetracycline resistance protein from transposon Tn4351/Tn4400</fullName>
    </submittedName>
</protein>
<evidence type="ECO:0000313" key="5">
    <source>
        <dbReference type="EMBL" id="GFF83112.1"/>
    </source>
</evidence>
<evidence type="ECO:0000313" key="6">
    <source>
        <dbReference type="Proteomes" id="UP000465220"/>
    </source>
</evidence>
<dbReference type="PANTHER" id="PTHR46972:SF1">
    <property type="entry name" value="FAD DEPENDENT OXIDOREDUCTASE DOMAIN-CONTAINING PROTEIN"/>
    <property type="match status" value="1"/>
</dbReference>
<proteinExistence type="predicted"/>
<keyword evidence="1" id="KW-0285">Flavoprotein</keyword>
<sequence length="148" mass="16340">MLLPLDDFYASWAPALMAIIANAEGPFRAWPLHRMELGDIGWKREVGSGVTYLGYAAHVSTPFVDEGVNCSMYDAVVLAERIIQHCGRVSSLTNDSTARLEKALAPYEEDMFERCRDLVRRSTGSEEMLFAENAAELLLQAINGLNGA</sequence>
<dbReference type="InterPro" id="IPR036188">
    <property type="entry name" value="FAD/NAD-bd_sf"/>
</dbReference>
<keyword evidence="3" id="KW-0560">Oxidoreductase</keyword>
<comment type="caution">
    <text evidence="5">The sequence shown here is derived from an EMBL/GenBank/DDBJ whole genome shotgun (WGS) entry which is preliminary data.</text>
</comment>
<name>A0ABQ1AJL2_ASPLE</name>
<keyword evidence="4" id="KW-0503">Monooxygenase</keyword>
<keyword evidence="2" id="KW-0274">FAD</keyword>
<organism evidence="5 6">
    <name type="scientific">Aspergillus lentulus</name>
    <dbReference type="NCBI Taxonomy" id="293939"/>
    <lineage>
        <taxon>Eukaryota</taxon>
        <taxon>Fungi</taxon>
        <taxon>Dikarya</taxon>
        <taxon>Ascomycota</taxon>
        <taxon>Pezizomycotina</taxon>
        <taxon>Eurotiomycetes</taxon>
        <taxon>Eurotiomycetidae</taxon>
        <taxon>Eurotiales</taxon>
        <taxon>Aspergillaceae</taxon>
        <taxon>Aspergillus</taxon>
        <taxon>Aspergillus subgen. Fumigati</taxon>
    </lineage>
</organism>
<evidence type="ECO:0000256" key="2">
    <source>
        <dbReference type="ARBA" id="ARBA00022827"/>
    </source>
</evidence>
<evidence type="ECO:0000256" key="4">
    <source>
        <dbReference type="ARBA" id="ARBA00023033"/>
    </source>
</evidence>
<reference evidence="5 6" key="1">
    <citation type="submission" date="2020-01" db="EMBL/GenBank/DDBJ databases">
        <title>Draft genome sequence of Aspergillus lentulus IFM 60648.</title>
        <authorList>
            <person name="Takahashi H."/>
            <person name="Yaguchi T."/>
        </authorList>
    </citation>
    <scope>NUCLEOTIDE SEQUENCE [LARGE SCALE GENOMIC DNA]</scope>
    <source>
        <strain evidence="5 6">IFM 60648</strain>
    </source>
</reference>
<dbReference type="PANTHER" id="PTHR46972">
    <property type="entry name" value="MONOOXYGENASE ASQM-RELATED"/>
    <property type="match status" value="1"/>
</dbReference>
<evidence type="ECO:0000256" key="1">
    <source>
        <dbReference type="ARBA" id="ARBA00022630"/>
    </source>
</evidence>